<protein>
    <recommendedName>
        <fullName evidence="1">G domain-containing protein</fullName>
    </recommendedName>
</protein>
<keyword evidence="3" id="KW-1185">Reference proteome</keyword>
<dbReference type="InterPro" id="IPR006073">
    <property type="entry name" value="GTP-bd"/>
</dbReference>
<name>A4BN00_9GAMM</name>
<proteinExistence type="predicted"/>
<evidence type="ECO:0000313" key="2">
    <source>
        <dbReference type="EMBL" id="EAR22599.1"/>
    </source>
</evidence>
<evidence type="ECO:0000313" key="3">
    <source>
        <dbReference type="Proteomes" id="UP000003374"/>
    </source>
</evidence>
<accession>A4BN00</accession>
<sequence>MPEIAWRKVFAAVLNPQSDPALDEAIAAKARDQAPVVWLLGKVQSGKTSIVRAITGAAEAEVGVAFKPCTRRSRLYEFPPDVPVVRFLDTRGLGEVAYDPAEDLALVKGSAHVVVAVARALDPQQAAILEVLHAVRRHHPDWAVVLVQTRLHDGYPDDRDHPPYHELADAPGLDDLRRALEVQASRFRRLPGKGMFRTVAVDLTRPEDQFSDPHYGLEALLDALDEACLEGRATLIRDLGRAVRDARLARAHPHLLGYATAAGMSDLVPLMGFVTVPTLQGKMLHSIAALYGIEWDRRTLKGFVTSLGTGTVLGVGARFTARQFMKLIPVYGQLVGAAAAGAASAALTYALGRAACYYLEQARLGRQDPAGVASTYRGALKDAYAKFYRRAASGPWAEGNDSGTAS</sequence>
<dbReference type="CDD" id="cd00882">
    <property type="entry name" value="Ras_like_GTPase"/>
    <property type="match status" value="1"/>
</dbReference>
<feature type="domain" description="G" evidence="1">
    <location>
        <begin position="37"/>
        <end position="134"/>
    </location>
</feature>
<dbReference type="eggNOG" id="COG3597">
    <property type="taxonomic scope" value="Bacteria"/>
</dbReference>
<dbReference type="AlphaFoldDB" id="A4BN00"/>
<comment type="caution">
    <text evidence="2">The sequence shown here is derived from an EMBL/GenBank/DDBJ whole genome shotgun (WGS) entry which is preliminary data.</text>
</comment>
<evidence type="ECO:0000259" key="1">
    <source>
        <dbReference type="Pfam" id="PF01926"/>
    </source>
</evidence>
<dbReference type="InterPro" id="IPR027417">
    <property type="entry name" value="P-loop_NTPase"/>
</dbReference>
<dbReference type="EMBL" id="AAOF01000002">
    <property type="protein sequence ID" value="EAR22599.1"/>
    <property type="molecule type" value="Genomic_DNA"/>
</dbReference>
<gene>
    <name evidence="2" type="ORF">NB231_09113</name>
</gene>
<dbReference type="Gene3D" id="3.40.50.300">
    <property type="entry name" value="P-loop containing nucleotide triphosphate hydrolases"/>
    <property type="match status" value="1"/>
</dbReference>
<dbReference type="GO" id="GO:0005525">
    <property type="term" value="F:GTP binding"/>
    <property type="evidence" value="ECO:0007669"/>
    <property type="project" value="InterPro"/>
</dbReference>
<organism evidence="2 3">
    <name type="scientific">Nitrococcus mobilis Nb-231</name>
    <dbReference type="NCBI Taxonomy" id="314278"/>
    <lineage>
        <taxon>Bacteria</taxon>
        <taxon>Pseudomonadati</taxon>
        <taxon>Pseudomonadota</taxon>
        <taxon>Gammaproteobacteria</taxon>
        <taxon>Chromatiales</taxon>
        <taxon>Ectothiorhodospiraceae</taxon>
        <taxon>Nitrococcus</taxon>
    </lineage>
</organism>
<dbReference type="Proteomes" id="UP000003374">
    <property type="component" value="Unassembled WGS sequence"/>
</dbReference>
<dbReference type="HOGENOM" id="CLU_057498_0_0_6"/>
<dbReference type="Pfam" id="PF01926">
    <property type="entry name" value="MMR_HSR1"/>
    <property type="match status" value="1"/>
</dbReference>
<dbReference type="SUPFAM" id="SSF52540">
    <property type="entry name" value="P-loop containing nucleoside triphosphate hydrolases"/>
    <property type="match status" value="1"/>
</dbReference>
<reference evidence="2 3" key="1">
    <citation type="submission" date="2006-02" db="EMBL/GenBank/DDBJ databases">
        <authorList>
            <person name="Waterbury J."/>
            <person name="Ferriera S."/>
            <person name="Johnson J."/>
            <person name="Kravitz S."/>
            <person name="Halpern A."/>
            <person name="Remington K."/>
            <person name="Beeson K."/>
            <person name="Tran B."/>
            <person name="Rogers Y.-H."/>
            <person name="Friedman R."/>
            <person name="Venter J.C."/>
        </authorList>
    </citation>
    <scope>NUCLEOTIDE SEQUENCE [LARGE SCALE GENOMIC DNA]</scope>
    <source>
        <strain evidence="2 3">Nb-231</strain>
    </source>
</reference>
<dbReference type="STRING" id="314278.NB231_09113"/>